<dbReference type="GO" id="GO:0006508">
    <property type="term" value="P:proteolysis"/>
    <property type="evidence" value="ECO:0007669"/>
    <property type="project" value="UniProtKB-KW"/>
</dbReference>
<dbReference type="PROSITE" id="PS00138">
    <property type="entry name" value="SUBTILASE_SER"/>
    <property type="match status" value="1"/>
</dbReference>
<evidence type="ECO:0000256" key="4">
    <source>
        <dbReference type="ARBA" id="ARBA00022825"/>
    </source>
</evidence>
<dbReference type="InterPro" id="IPR050131">
    <property type="entry name" value="Peptidase_S8_subtilisin-like"/>
</dbReference>
<feature type="active site" description="Charge relay system" evidence="5">
    <location>
        <position position="142"/>
    </location>
</feature>
<feature type="active site" description="Charge relay system" evidence="5">
    <location>
        <position position="581"/>
    </location>
</feature>
<evidence type="ECO:0000256" key="3">
    <source>
        <dbReference type="ARBA" id="ARBA00022801"/>
    </source>
</evidence>
<keyword evidence="3 5" id="KW-0378">Hydrolase</keyword>
<name>A0AAU7K6W8_9SPHI</name>
<evidence type="ECO:0000313" key="8">
    <source>
        <dbReference type="EMBL" id="XBO48004.1"/>
    </source>
</evidence>
<dbReference type="SUPFAM" id="SSF52743">
    <property type="entry name" value="Subtilisin-like"/>
    <property type="match status" value="1"/>
</dbReference>
<dbReference type="PROSITE" id="PS51892">
    <property type="entry name" value="SUBTILASE"/>
    <property type="match status" value="1"/>
</dbReference>
<dbReference type="InterPro" id="IPR023828">
    <property type="entry name" value="Peptidase_S8_Ser-AS"/>
</dbReference>
<dbReference type="PANTHER" id="PTHR43806">
    <property type="entry name" value="PEPTIDASE S8"/>
    <property type="match status" value="1"/>
</dbReference>
<accession>A0AAU7K6W8</accession>
<comment type="similarity">
    <text evidence="1 5">Belongs to the peptidase S8 family.</text>
</comment>
<keyword evidence="4 5" id="KW-0720">Serine protease</keyword>
<keyword evidence="2 5" id="KW-0645">Protease</keyword>
<reference evidence="8" key="1">
    <citation type="submission" date="2024-05" db="EMBL/GenBank/DDBJ databases">
        <authorList>
            <person name="Kim S."/>
            <person name="Heo J."/>
            <person name="Choi H."/>
            <person name="Choi Y."/>
            <person name="Kwon S.-W."/>
            <person name="Kim Y."/>
        </authorList>
    </citation>
    <scope>NUCLEOTIDE SEQUENCE</scope>
    <source>
        <strain evidence="8">KACC 23697</strain>
    </source>
</reference>
<dbReference type="InterPro" id="IPR034080">
    <property type="entry name" value="Protease_P7-like_dom"/>
</dbReference>
<evidence type="ECO:0000256" key="2">
    <source>
        <dbReference type="ARBA" id="ARBA00022670"/>
    </source>
</evidence>
<evidence type="ECO:0000259" key="7">
    <source>
        <dbReference type="Pfam" id="PF00082"/>
    </source>
</evidence>
<dbReference type="InterPro" id="IPR036852">
    <property type="entry name" value="Peptidase_S8/S53_dom_sf"/>
</dbReference>
<dbReference type="EMBL" id="CP157485">
    <property type="protein sequence ID" value="XBO48004.1"/>
    <property type="molecule type" value="Genomic_DNA"/>
</dbReference>
<dbReference type="PROSITE" id="PS00137">
    <property type="entry name" value="SUBTILASE_HIS"/>
    <property type="match status" value="1"/>
</dbReference>
<proteinExistence type="inferred from homology"/>
<dbReference type="RefSeq" id="WP_406825393.1">
    <property type="nucleotide sequence ID" value="NZ_CP157485.1"/>
</dbReference>
<protein>
    <submittedName>
        <fullName evidence="8">S8 family peptidase</fullName>
        <ecNumber evidence="8">3.4.-.-</ecNumber>
    </submittedName>
</protein>
<organism evidence="8">
    <name type="scientific">Pedobacter sp. KACC 23697</name>
    <dbReference type="NCBI Taxonomy" id="3149230"/>
    <lineage>
        <taxon>Bacteria</taxon>
        <taxon>Pseudomonadati</taxon>
        <taxon>Bacteroidota</taxon>
        <taxon>Sphingobacteriia</taxon>
        <taxon>Sphingobacteriales</taxon>
        <taxon>Sphingobacteriaceae</taxon>
        <taxon>Pedobacter</taxon>
    </lineage>
</organism>
<dbReference type="InterPro" id="IPR022398">
    <property type="entry name" value="Peptidase_S8_His-AS"/>
</dbReference>
<evidence type="ECO:0000256" key="5">
    <source>
        <dbReference type="PROSITE-ProRule" id="PRU01240"/>
    </source>
</evidence>
<dbReference type="Pfam" id="PF00082">
    <property type="entry name" value="Peptidase_S8"/>
    <property type="match status" value="1"/>
</dbReference>
<dbReference type="PRINTS" id="PR00723">
    <property type="entry name" value="SUBTILISIN"/>
</dbReference>
<evidence type="ECO:0000256" key="1">
    <source>
        <dbReference type="ARBA" id="ARBA00011073"/>
    </source>
</evidence>
<gene>
    <name evidence="8" type="ORF">ABEG20_00120</name>
</gene>
<feature type="active site" description="Charge relay system" evidence="5">
    <location>
        <position position="359"/>
    </location>
</feature>
<dbReference type="Gene3D" id="3.40.50.200">
    <property type="entry name" value="Peptidase S8/S53 domain"/>
    <property type="match status" value="2"/>
</dbReference>
<dbReference type="GO" id="GO:0004252">
    <property type="term" value="F:serine-type endopeptidase activity"/>
    <property type="evidence" value="ECO:0007669"/>
    <property type="project" value="UniProtKB-UniRule"/>
</dbReference>
<dbReference type="EC" id="3.4.-.-" evidence="8"/>
<feature type="region of interest" description="Disordered" evidence="6">
    <location>
        <begin position="479"/>
        <end position="498"/>
    </location>
</feature>
<dbReference type="AlphaFoldDB" id="A0AAU7K6W8"/>
<evidence type="ECO:0000256" key="6">
    <source>
        <dbReference type="SAM" id="MobiDB-lite"/>
    </source>
</evidence>
<feature type="domain" description="Peptidase S8/S53" evidence="7">
    <location>
        <begin position="134"/>
        <end position="617"/>
    </location>
</feature>
<sequence length="658" mass="73694">MGAASLLSGLISLTDQVSQKDKAYSRAGPSPYTQETALQKQKNTLVKRCENFHPESNKTVLLQYYVHVMMMNVNLKKLIFLVFILGLNFNVFAQSKNVQLPANWFNLDLQENGYFGISTEKAYRELLKDKKPKQNVIVAVIDGGVDINHPDLQSVLWTNKKEIPGNGIDDDGNGYIDDIHGWNFIGSKKGNLEFDNLELVRLLRIYTPKYQSTTNLTPLDSAQKEEFKLYKKMVGDFGKKYEDASNTFSVLFAINKVLDSVAKINKKEMPTMADIDQYKPDDETEEQVKTIIRKGAREDGSFEKFYKNIKEGYKQYDAMLKYNLNPKYDMRAELVGDDYSNAYQKDYGNNDVKGPDAFHGTHVSGIIGADRTNSTGILGVANHVSIMAIRVVPTGDERDKDVANGIRYAIDNGAKVINMSFGKSYKWDKKAVDSAVKYAESKGVLLVHAAGNDNQNNDVEENFPNKFFDSKEAEIYKEANKKPSKPDFTPPKPMAQNNGMGMRPPYNRSTFVKPVPIDSAKFNLPHANNWIEVGASAYKDDDNLKADFSNYGKYSVDVFAPGFLIKSTVPDNKYEEADGTSMASPVVAGLAALILSYYPDLKPAQVREIIIKSVSKVAHKIKYKNDRGENTRVLFSEICVSGGIVNAYNALKLAETYK</sequence>
<dbReference type="CDD" id="cd07483">
    <property type="entry name" value="Peptidases_S8_Subtilisin_Novo-like"/>
    <property type="match status" value="1"/>
</dbReference>
<dbReference type="InterPro" id="IPR000209">
    <property type="entry name" value="Peptidase_S8/S53_dom"/>
</dbReference>
<dbReference type="InterPro" id="IPR015500">
    <property type="entry name" value="Peptidase_S8_subtilisin-rel"/>
</dbReference>
<dbReference type="PANTHER" id="PTHR43806:SF11">
    <property type="entry name" value="CEREVISIN-RELATED"/>
    <property type="match status" value="1"/>
</dbReference>